<keyword evidence="1" id="KW-0820">tRNA-binding</keyword>
<dbReference type="GO" id="GO:0031267">
    <property type="term" value="F:small GTPase binding"/>
    <property type="evidence" value="ECO:0007669"/>
    <property type="project" value="InterPro"/>
</dbReference>
<keyword evidence="1" id="KW-0694">RNA-binding</keyword>
<evidence type="ECO:0000259" key="2">
    <source>
        <dbReference type="Pfam" id="PF19282"/>
    </source>
</evidence>
<name>A0AAW0TCM2_SCYPA</name>
<sequence length="249" mass="27677">MIKQSAALSEVERGLLENMLYVVITKTKYDESYNFDQAGEEEAMFDDYRKRLKVVFDNLAALIPEVVLKVTKEYVVTTLNRWQASSYEDVEAAVSLLYNLGEALPASHGNHFSGPTQGGDPASLQVSQVKTSTMQEMMRLLVTSGVSAHTHPAVSLQFFECVARYEKFFACEVQFIPGILTAFLDVRGMRNANPRVRSRTSYLFSRVVRCLKDSHCQLHRAGLVPAGTSAGTGTPTACWGGKRWPADPR</sequence>
<dbReference type="GO" id="GO:0071528">
    <property type="term" value="P:tRNA re-export from nucleus"/>
    <property type="evidence" value="ECO:0007669"/>
    <property type="project" value="UniProtKB-UniRule"/>
</dbReference>
<protein>
    <recommendedName>
        <fullName evidence="1">Exportin-T</fullName>
    </recommendedName>
    <alternativeName>
        <fullName evidence="1">Exportin(tRNA)</fullName>
    </alternativeName>
    <alternativeName>
        <fullName evidence="1">tRNA exportin</fullName>
    </alternativeName>
</protein>
<reference evidence="3 4" key="1">
    <citation type="submission" date="2023-03" db="EMBL/GenBank/DDBJ databases">
        <title>High-quality genome of Scylla paramamosain provides insights in environmental adaptation.</title>
        <authorList>
            <person name="Zhang L."/>
        </authorList>
    </citation>
    <scope>NUCLEOTIDE SEQUENCE [LARGE SCALE GENOMIC DNA]</scope>
    <source>
        <strain evidence="3">LZ_2023a</strain>
        <tissue evidence="3">Muscle</tissue>
    </source>
</reference>
<dbReference type="GO" id="GO:0005737">
    <property type="term" value="C:cytoplasm"/>
    <property type="evidence" value="ECO:0007669"/>
    <property type="project" value="UniProtKB-SubCell"/>
</dbReference>
<keyword evidence="4" id="KW-1185">Reference proteome</keyword>
<dbReference type="InterPro" id="IPR045546">
    <property type="entry name" value="Exportin-T_C"/>
</dbReference>
<accession>A0AAW0TCM2</accession>
<dbReference type="InterPro" id="IPR040017">
    <property type="entry name" value="XPOT"/>
</dbReference>
<organism evidence="3 4">
    <name type="scientific">Scylla paramamosain</name>
    <name type="common">Mud crab</name>
    <dbReference type="NCBI Taxonomy" id="85552"/>
    <lineage>
        <taxon>Eukaryota</taxon>
        <taxon>Metazoa</taxon>
        <taxon>Ecdysozoa</taxon>
        <taxon>Arthropoda</taxon>
        <taxon>Crustacea</taxon>
        <taxon>Multicrustacea</taxon>
        <taxon>Malacostraca</taxon>
        <taxon>Eumalacostraca</taxon>
        <taxon>Eucarida</taxon>
        <taxon>Decapoda</taxon>
        <taxon>Pleocyemata</taxon>
        <taxon>Brachyura</taxon>
        <taxon>Eubrachyura</taxon>
        <taxon>Portunoidea</taxon>
        <taxon>Portunidae</taxon>
        <taxon>Portuninae</taxon>
        <taxon>Scylla</taxon>
    </lineage>
</organism>
<dbReference type="InterPro" id="IPR011989">
    <property type="entry name" value="ARM-like"/>
</dbReference>
<gene>
    <name evidence="3" type="ORF">O3P69_012111</name>
</gene>
<comment type="subcellular location">
    <subcellularLocation>
        <location evidence="1">Nucleus</location>
    </subcellularLocation>
    <subcellularLocation>
        <location evidence="1">Cytoplasm</location>
    </subcellularLocation>
    <text evidence="1">Shuttles between the nucleus and the cytoplasm.</text>
</comment>
<keyword evidence="1" id="KW-0539">Nucleus</keyword>
<dbReference type="PANTHER" id="PTHR15952:SF11">
    <property type="entry name" value="EXPORTIN-T"/>
    <property type="match status" value="1"/>
</dbReference>
<dbReference type="Proteomes" id="UP001487740">
    <property type="component" value="Unassembled WGS sequence"/>
</dbReference>
<dbReference type="GO" id="GO:0016363">
    <property type="term" value="C:nuclear matrix"/>
    <property type="evidence" value="ECO:0007669"/>
    <property type="project" value="TreeGrafter"/>
</dbReference>
<dbReference type="GO" id="GO:0000049">
    <property type="term" value="F:tRNA binding"/>
    <property type="evidence" value="ECO:0007669"/>
    <property type="project" value="UniProtKB-UniRule"/>
</dbReference>
<keyword evidence="1" id="KW-0813">Transport</keyword>
<dbReference type="PANTHER" id="PTHR15952">
    <property type="entry name" value="EXPORTIN-T/LOS1"/>
    <property type="match status" value="1"/>
</dbReference>
<comment type="similarity">
    <text evidence="1">Belongs to the exportin family.</text>
</comment>
<dbReference type="Gene3D" id="1.25.10.10">
    <property type="entry name" value="Leucine-rich Repeat Variant"/>
    <property type="match status" value="1"/>
</dbReference>
<feature type="domain" description="Exportin-T C-terminal" evidence="2">
    <location>
        <begin position="3"/>
        <end position="213"/>
    </location>
</feature>
<dbReference type="Pfam" id="PF19282">
    <property type="entry name" value="Exportin-T"/>
    <property type="match status" value="1"/>
</dbReference>
<comment type="caution">
    <text evidence="3">The sequence shown here is derived from an EMBL/GenBank/DDBJ whole genome shotgun (WGS) entry which is preliminary data.</text>
</comment>
<evidence type="ECO:0000313" key="4">
    <source>
        <dbReference type="Proteomes" id="UP001487740"/>
    </source>
</evidence>
<evidence type="ECO:0000256" key="1">
    <source>
        <dbReference type="RuleBase" id="RU366037"/>
    </source>
</evidence>
<dbReference type="EMBL" id="JARAKH010000033">
    <property type="protein sequence ID" value="KAK8385081.1"/>
    <property type="molecule type" value="Genomic_DNA"/>
</dbReference>
<evidence type="ECO:0000313" key="3">
    <source>
        <dbReference type="EMBL" id="KAK8385081.1"/>
    </source>
</evidence>
<proteinExistence type="inferred from homology"/>
<dbReference type="SUPFAM" id="SSF48371">
    <property type="entry name" value="ARM repeat"/>
    <property type="match status" value="1"/>
</dbReference>
<comment type="function">
    <text evidence="1">tRNA nucleus export receptor which facilitates tRNA translocation across the nuclear pore complex.</text>
</comment>
<dbReference type="AlphaFoldDB" id="A0AAW0TCM2"/>
<dbReference type="GO" id="GO:0005643">
    <property type="term" value="C:nuclear pore"/>
    <property type="evidence" value="ECO:0007669"/>
    <property type="project" value="TreeGrafter"/>
</dbReference>
<dbReference type="InterPro" id="IPR016024">
    <property type="entry name" value="ARM-type_fold"/>
</dbReference>
<keyword evidence="1" id="KW-0963">Cytoplasm</keyword>